<dbReference type="OrthoDB" id="6506763at2"/>
<keyword evidence="6" id="KW-1185">Reference proteome</keyword>
<organism evidence="5 6">
    <name type="scientific">Trinickia violacea</name>
    <dbReference type="NCBI Taxonomy" id="2571746"/>
    <lineage>
        <taxon>Bacteria</taxon>
        <taxon>Pseudomonadati</taxon>
        <taxon>Pseudomonadota</taxon>
        <taxon>Betaproteobacteria</taxon>
        <taxon>Burkholderiales</taxon>
        <taxon>Burkholderiaceae</taxon>
        <taxon>Trinickia</taxon>
    </lineage>
</organism>
<sequence>MVTSVRSGSLSGYVEVTRQLGLNPGNFLREVGLDASALADPQTRISAAAACRLLELTAAGASCQTLGLQIAETRQKFGFGVIGILLAHKRTLREVLLATVQYRHLLNEALGIYVETTGDTVTIREEIVTEPGVLKRQATELAVGVMARHCSTVLGAHWKPRSVHFIHAGPVELHVHRRFFGCPPVFNSDFNGIVCDAADLDRPNPMADPELVRYAESLAAPLNVSGPDAIVMDVRRAIYLLLPLEQVNIENIAGHLRLGVRTLQRNLDAGGTTFSTLVDEVRHNLALRYMVNPRYSIGRVGALLGYTRQSSFTHWFTQRFGMTPRAWRAAAAKVPA</sequence>
<dbReference type="GO" id="GO:0005829">
    <property type="term" value="C:cytosol"/>
    <property type="evidence" value="ECO:0007669"/>
    <property type="project" value="TreeGrafter"/>
</dbReference>
<keyword evidence="2" id="KW-0238">DNA-binding</keyword>
<protein>
    <submittedName>
        <fullName evidence="5">AraC family transcriptional regulator</fullName>
    </submittedName>
</protein>
<dbReference type="SUPFAM" id="SSF46689">
    <property type="entry name" value="Homeodomain-like"/>
    <property type="match status" value="1"/>
</dbReference>
<evidence type="ECO:0000313" key="6">
    <source>
        <dbReference type="Proteomes" id="UP000298656"/>
    </source>
</evidence>
<dbReference type="InterPro" id="IPR032687">
    <property type="entry name" value="AraC-type_N"/>
</dbReference>
<dbReference type="Gene3D" id="1.10.10.60">
    <property type="entry name" value="Homeodomain-like"/>
    <property type="match status" value="1"/>
</dbReference>
<evidence type="ECO:0000256" key="3">
    <source>
        <dbReference type="ARBA" id="ARBA00023163"/>
    </source>
</evidence>
<dbReference type="PROSITE" id="PS01124">
    <property type="entry name" value="HTH_ARAC_FAMILY_2"/>
    <property type="match status" value="1"/>
</dbReference>
<dbReference type="InterPro" id="IPR018060">
    <property type="entry name" value="HTH_AraC"/>
</dbReference>
<evidence type="ECO:0000256" key="1">
    <source>
        <dbReference type="ARBA" id="ARBA00023015"/>
    </source>
</evidence>
<dbReference type="InterPro" id="IPR009057">
    <property type="entry name" value="Homeodomain-like_sf"/>
</dbReference>
<feature type="domain" description="HTH araC/xylS-type" evidence="4">
    <location>
        <begin position="232"/>
        <end position="330"/>
    </location>
</feature>
<evidence type="ECO:0000313" key="5">
    <source>
        <dbReference type="EMBL" id="QCP52627.1"/>
    </source>
</evidence>
<dbReference type="SMART" id="SM00342">
    <property type="entry name" value="HTH_ARAC"/>
    <property type="match status" value="1"/>
</dbReference>
<dbReference type="AlphaFoldDB" id="A0A4P8IWF8"/>
<dbReference type="KEGG" id="tvl:FAZ95_26100"/>
<evidence type="ECO:0000256" key="2">
    <source>
        <dbReference type="ARBA" id="ARBA00023125"/>
    </source>
</evidence>
<name>A0A4P8IWF8_9BURK</name>
<dbReference type="Pfam" id="PF12833">
    <property type="entry name" value="HTH_18"/>
    <property type="match status" value="1"/>
</dbReference>
<dbReference type="RefSeq" id="WP_137335398.1">
    <property type="nucleotide sequence ID" value="NZ_CP040078.1"/>
</dbReference>
<dbReference type="GO" id="GO:0000976">
    <property type="term" value="F:transcription cis-regulatory region binding"/>
    <property type="evidence" value="ECO:0007669"/>
    <property type="project" value="TreeGrafter"/>
</dbReference>
<dbReference type="EMBL" id="CP040078">
    <property type="protein sequence ID" value="QCP52627.1"/>
    <property type="molecule type" value="Genomic_DNA"/>
</dbReference>
<keyword evidence="3" id="KW-0804">Transcription</keyword>
<dbReference type="Proteomes" id="UP000298656">
    <property type="component" value="Chromosome 2"/>
</dbReference>
<dbReference type="PANTHER" id="PTHR47894">
    <property type="entry name" value="HTH-TYPE TRANSCRIPTIONAL REGULATOR GADX"/>
    <property type="match status" value="1"/>
</dbReference>
<keyword evidence="1" id="KW-0805">Transcription regulation</keyword>
<gene>
    <name evidence="5" type="ORF">FAZ95_26100</name>
</gene>
<proteinExistence type="predicted"/>
<dbReference type="GO" id="GO:0003700">
    <property type="term" value="F:DNA-binding transcription factor activity"/>
    <property type="evidence" value="ECO:0007669"/>
    <property type="project" value="InterPro"/>
</dbReference>
<accession>A0A4P8IWF8</accession>
<evidence type="ECO:0000259" key="4">
    <source>
        <dbReference type="PROSITE" id="PS01124"/>
    </source>
</evidence>
<dbReference type="Pfam" id="PF12625">
    <property type="entry name" value="Arabinose_bd"/>
    <property type="match status" value="1"/>
</dbReference>
<reference evidence="5 6" key="1">
    <citation type="submission" date="2019-05" db="EMBL/GenBank/DDBJ databases">
        <title>Burkholderia sp. DHOD12, isolated from subtropical forest soil.</title>
        <authorList>
            <person name="Gao Z.-H."/>
            <person name="Qiu L.-H."/>
        </authorList>
    </citation>
    <scope>NUCLEOTIDE SEQUENCE [LARGE SCALE GENOMIC DNA]</scope>
    <source>
        <strain evidence="5 6">DHOD12</strain>
    </source>
</reference>
<dbReference type="PANTHER" id="PTHR47894:SF4">
    <property type="entry name" value="HTH-TYPE TRANSCRIPTIONAL REGULATOR GADX"/>
    <property type="match status" value="1"/>
</dbReference>